<gene>
    <name evidence="3" type="ORF">V144x_00830</name>
</gene>
<dbReference type="InterPro" id="IPR003675">
    <property type="entry name" value="Rce1/LyrA-like_dom"/>
</dbReference>
<dbReference type="GO" id="GO:0080120">
    <property type="term" value="P:CAAX-box protein maturation"/>
    <property type="evidence" value="ECO:0007669"/>
    <property type="project" value="UniProtKB-ARBA"/>
</dbReference>
<evidence type="ECO:0000313" key="3">
    <source>
        <dbReference type="EMBL" id="QDT94652.1"/>
    </source>
</evidence>
<keyword evidence="1" id="KW-0812">Transmembrane</keyword>
<feature type="transmembrane region" description="Helical" evidence="1">
    <location>
        <begin position="70"/>
        <end position="86"/>
    </location>
</feature>
<accession>A0A517VNQ4</accession>
<proteinExistence type="predicted"/>
<reference evidence="3 4" key="1">
    <citation type="submission" date="2019-03" db="EMBL/GenBank/DDBJ databases">
        <title>Deep-cultivation of Planctomycetes and their phenomic and genomic characterization uncovers novel biology.</title>
        <authorList>
            <person name="Wiegand S."/>
            <person name="Jogler M."/>
            <person name="Boedeker C."/>
            <person name="Pinto D."/>
            <person name="Vollmers J."/>
            <person name="Rivas-Marin E."/>
            <person name="Kohn T."/>
            <person name="Peeters S.H."/>
            <person name="Heuer A."/>
            <person name="Rast P."/>
            <person name="Oberbeckmann S."/>
            <person name="Bunk B."/>
            <person name="Jeske O."/>
            <person name="Meyerdierks A."/>
            <person name="Storesund J.E."/>
            <person name="Kallscheuer N."/>
            <person name="Luecker S."/>
            <person name="Lage O.M."/>
            <person name="Pohl T."/>
            <person name="Merkel B.J."/>
            <person name="Hornburger P."/>
            <person name="Mueller R.-W."/>
            <person name="Bruemmer F."/>
            <person name="Labrenz M."/>
            <person name="Spormann A.M."/>
            <person name="Op den Camp H."/>
            <person name="Overmann J."/>
            <person name="Amann R."/>
            <person name="Jetten M.S.M."/>
            <person name="Mascher T."/>
            <person name="Medema M.H."/>
            <person name="Devos D.P."/>
            <person name="Kaster A.-K."/>
            <person name="Ovreas L."/>
            <person name="Rohde M."/>
            <person name="Galperin M.Y."/>
            <person name="Jogler C."/>
        </authorList>
    </citation>
    <scope>NUCLEOTIDE SEQUENCE [LARGE SCALE GENOMIC DNA]</scope>
    <source>
        <strain evidence="3 4">V144</strain>
    </source>
</reference>
<dbReference type="GO" id="GO:0004175">
    <property type="term" value="F:endopeptidase activity"/>
    <property type="evidence" value="ECO:0007669"/>
    <property type="project" value="UniProtKB-ARBA"/>
</dbReference>
<dbReference type="PANTHER" id="PTHR43592:SF15">
    <property type="entry name" value="CAAX AMINO TERMINAL PROTEASE FAMILY PROTEIN"/>
    <property type="match status" value="1"/>
</dbReference>
<dbReference type="KEGG" id="gaw:V144x_00830"/>
<evidence type="ECO:0000256" key="1">
    <source>
        <dbReference type="SAM" id="Phobius"/>
    </source>
</evidence>
<dbReference type="PANTHER" id="PTHR43592">
    <property type="entry name" value="CAAX AMINO TERMINAL PROTEASE"/>
    <property type="match status" value="1"/>
</dbReference>
<dbReference type="GO" id="GO:0006508">
    <property type="term" value="P:proteolysis"/>
    <property type="evidence" value="ECO:0007669"/>
    <property type="project" value="UniProtKB-KW"/>
</dbReference>
<keyword evidence="1" id="KW-0472">Membrane</keyword>
<organism evidence="3 4">
    <name type="scientific">Gimesia aquarii</name>
    <dbReference type="NCBI Taxonomy" id="2527964"/>
    <lineage>
        <taxon>Bacteria</taxon>
        <taxon>Pseudomonadati</taxon>
        <taxon>Planctomycetota</taxon>
        <taxon>Planctomycetia</taxon>
        <taxon>Planctomycetales</taxon>
        <taxon>Planctomycetaceae</taxon>
        <taxon>Gimesia</taxon>
    </lineage>
</organism>
<protein>
    <submittedName>
        <fullName evidence="3">CAAX amino terminal protease self-immunity</fullName>
    </submittedName>
</protein>
<keyword evidence="3" id="KW-0378">Hydrolase</keyword>
<sequence length="116" mass="13173">MHPFLLLLKEHPEFSTIAWISISAVVVAPLFEELIYRIILQSWLENFLHPIVAISISSMVFSFVHGFPDCIPLFPLAFILGTLFYYRRSYASIVMTHALFNGINLAFALANQQSPS</sequence>
<feature type="transmembrane region" description="Helical" evidence="1">
    <location>
        <begin position="16"/>
        <end position="35"/>
    </location>
</feature>
<dbReference type="Proteomes" id="UP000318704">
    <property type="component" value="Chromosome"/>
</dbReference>
<name>A0A517VNQ4_9PLAN</name>
<evidence type="ECO:0000259" key="2">
    <source>
        <dbReference type="Pfam" id="PF02517"/>
    </source>
</evidence>
<dbReference type="EMBL" id="CP037920">
    <property type="protein sequence ID" value="QDT94652.1"/>
    <property type="molecule type" value="Genomic_DNA"/>
</dbReference>
<keyword evidence="3" id="KW-0645">Protease</keyword>
<dbReference type="Pfam" id="PF02517">
    <property type="entry name" value="Rce1-like"/>
    <property type="match status" value="1"/>
</dbReference>
<keyword evidence="1" id="KW-1133">Transmembrane helix</keyword>
<evidence type="ECO:0000313" key="4">
    <source>
        <dbReference type="Proteomes" id="UP000318704"/>
    </source>
</evidence>
<feature type="domain" description="CAAX prenyl protease 2/Lysostaphin resistance protein A-like" evidence="2">
    <location>
        <begin position="16"/>
        <end position="102"/>
    </location>
</feature>
<feature type="transmembrane region" description="Helical" evidence="1">
    <location>
        <begin position="47"/>
        <end position="64"/>
    </location>
</feature>
<dbReference type="AlphaFoldDB" id="A0A517VNQ4"/>